<dbReference type="EMBL" id="BRXR01000001">
    <property type="protein sequence ID" value="GLC30224.1"/>
    <property type="molecule type" value="Genomic_DNA"/>
</dbReference>
<gene>
    <name evidence="1" type="ORF">bsdE14_16340</name>
</gene>
<dbReference type="RefSeq" id="WP_264849489.1">
    <property type="nucleotide sequence ID" value="NZ_BRXR01000001.1"/>
</dbReference>
<sequence length="130" mass="14923">MKKVSIFLSIIIFLSLMAIGCNKEKIDKSKEENHIIENSKSKSDNDIKQIAFESLSDNEKNTIINWMDGIVEVYKSTTDHIVGSSIEPINIKDKDTYKVTFWTNNEETLGPITMYLDRNTYEVLGVDLRD</sequence>
<name>A0ABQ5N4S4_9CLOT</name>
<evidence type="ECO:0000313" key="2">
    <source>
        <dbReference type="Proteomes" id="UP001208567"/>
    </source>
</evidence>
<accession>A0ABQ5N4S4</accession>
<keyword evidence="2" id="KW-1185">Reference proteome</keyword>
<dbReference type="Proteomes" id="UP001208567">
    <property type="component" value="Unassembled WGS sequence"/>
</dbReference>
<reference evidence="1 2" key="1">
    <citation type="journal article" date="2024" name="Int. J. Syst. Evol. Microbiol.">
        <title>Clostridium omnivorum sp. nov., isolated from anoxic soil under the treatment of reductive soil disinfestation.</title>
        <authorList>
            <person name="Ueki A."/>
            <person name="Tonouchi A."/>
            <person name="Kaku N."/>
            <person name="Honma S."/>
            <person name="Ueki K."/>
        </authorList>
    </citation>
    <scope>NUCLEOTIDE SEQUENCE [LARGE SCALE GENOMIC DNA]</scope>
    <source>
        <strain evidence="1 2">E14</strain>
    </source>
</reference>
<evidence type="ECO:0008006" key="3">
    <source>
        <dbReference type="Google" id="ProtNLM"/>
    </source>
</evidence>
<proteinExistence type="predicted"/>
<organism evidence="1 2">
    <name type="scientific">Clostridium omnivorum</name>
    <dbReference type="NCBI Taxonomy" id="1604902"/>
    <lineage>
        <taxon>Bacteria</taxon>
        <taxon>Bacillati</taxon>
        <taxon>Bacillota</taxon>
        <taxon>Clostridia</taxon>
        <taxon>Eubacteriales</taxon>
        <taxon>Clostridiaceae</taxon>
        <taxon>Clostridium</taxon>
    </lineage>
</organism>
<evidence type="ECO:0000313" key="1">
    <source>
        <dbReference type="EMBL" id="GLC30224.1"/>
    </source>
</evidence>
<protein>
    <recommendedName>
        <fullName evidence="3">DUF3887 domain-containing protein</fullName>
    </recommendedName>
</protein>
<comment type="caution">
    <text evidence="1">The sequence shown here is derived from an EMBL/GenBank/DDBJ whole genome shotgun (WGS) entry which is preliminary data.</text>
</comment>
<dbReference type="PROSITE" id="PS51257">
    <property type="entry name" value="PROKAR_LIPOPROTEIN"/>
    <property type="match status" value="1"/>
</dbReference>